<reference evidence="3" key="1">
    <citation type="submission" date="2016-10" db="EMBL/GenBank/DDBJ databases">
        <authorList>
            <person name="Varghese N."/>
            <person name="Submissions S."/>
        </authorList>
    </citation>
    <scope>NUCLEOTIDE SEQUENCE [LARGE SCALE GENOMIC DNA]</scope>
    <source>
        <strain evidence="3">CGMCC 4.3568</strain>
    </source>
</reference>
<keyword evidence="1" id="KW-0472">Membrane</keyword>
<keyword evidence="1" id="KW-1133">Transmembrane helix</keyword>
<protein>
    <submittedName>
        <fullName evidence="2">Uncharacterized protein</fullName>
    </submittedName>
</protein>
<feature type="transmembrane region" description="Helical" evidence="1">
    <location>
        <begin position="141"/>
        <end position="160"/>
    </location>
</feature>
<dbReference type="EMBL" id="FOKG01000024">
    <property type="protein sequence ID" value="SFB59867.1"/>
    <property type="molecule type" value="Genomic_DNA"/>
</dbReference>
<accession>A0A1I1CBU4</accession>
<feature type="transmembrane region" description="Helical" evidence="1">
    <location>
        <begin position="72"/>
        <end position="94"/>
    </location>
</feature>
<evidence type="ECO:0000313" key="2">
    <source>
        <dbReference type="EMBL" id="SFB59867.1"/>
    </source>
</evidence>
<keyword evidence="1" id="KW-0812">Transmembrane</keyword>
<keyword evidence="3" id="KW-1185">Reference proteome</keyword>
<organism evidence="2 3">
    <name type="scientific">Amycolatopsis marina</name>
    <dbReference type="NCBI Taxonomy" id="490629"/>
    <lineage>
        <taxon>Bacteria</taxon>
        <taxon>Bacillati</taxon>
        <taxon>Actinomycetota</taxon>
        <taxon>Actinomycetes</taxon>
        <taxon>Pseudonocardiales</taxon>
        <taxon>Pseudonocardiaceae</taxon>
        <taxon>Amycolatopsis</taxon>
    </lineage>
</organism>
<name>A0A1I1CBU4_9PSEU</name>
<dbReference type="AlphaFoldDB" id="A0A1I1CBU4"/>
<dbReference type="STRING" id="490629.SAMN05216266_12481"/>
<evidence type="ECO:0000313" key="3">
    <source>
        <dbReference type="Proteomes" id="UP000243799"/>
    </source>
</evidence>
<feature type="transmembrane region" description="Helical" evidence="1">
    <location>
        <begin position="31"/>
        <end position="52"/>
    </location>
</feature>
<dbReference type="RefSeq" id="WP_177242835.1">
    <property type="nucleotide sequence ID" value="NZ_FOKG01000024.1"/>
</dbReference>
<dbReference type="Proteomes" id="UP000243799">
    <property type="component" value="Unassembled WGS sequence"/>
</dbReference>
<gene>
    <name evidence="2" type="ORF">SAMN05216266_12481</name>
</gene>
<feature type="transmembrane region" description="Helical" evidence="1">
    <location>
        <begin position="101"/>
        <end position="121"/>
    </location>
</feature>
<proteinExistence type="predicted"/>
<sequence>MTNPYGYQAQPQGMGSVGYPPRLPPRNPNGATAIIAGLLGLALCGLVGYLPVYTFIEIPSGISIGDLPGEALTVLGLYLAAAILLLIGAVVTLFRSVVGAVLLIIGATLALTSVLLEPALLYRSEYGMFFEMTFQFESDTAFSRVGAIVLAPIVLLLAALPPTFRYLKHKPLPQGVYGPRQGYPAPQQGYPPYQGGQPPAW</sequence>
<evidence type="ECO:0000256" key="1">
    <source>
        <dbReference type="SAM" id="Phobius"/>
    </source>
</evidence>